<comment type="caution">
    <text evidence="2">The sequence shown here is derived from an EMBL/GenBank/DDBJ whole genome shotgun (WGS) entry which is preliminary data.</text>
</comment>
<dbReference type="PANTHER" id="PTHR33108:SF32">
    <property type="entry name" value="DUF1677 FAMILY PROTEIN (DUF1677)"/>
    <property type="match status" value="1"/>
</dbReference>
<protein>
    <recommendedName>
        <fullName evidence="4">DUF1677 domain-containing protein</fullName>
    </recommendedName>
</protein>
<accession>A0A426ZH36</accession>
<gene>
    <name evidence="2" type="ORF">B296_00042802</name>
</gene>
<name>A0A426ZH36_ENSVE</name>
<evidence type="ECO:0000313" key="3">
    <source>
        <dbReference type="Proteomes" id="UP000287651"/>
    </source>
</evidence>
<dbReference type="InterPro" id="IPR012876">
    <property type="entry name" value="DUF1677_pln"/>
</dbReference>
<dbReference type="Proteomes" id="UP000287651">
    <property type="component" value="Unassembled WGS sequence"/>
</dbReference>
<dbReference type="PANTHER" id="PTHR33108">
    <property type="entry name" value="OS01G0745000 PROTEIN"/>
    <property type="match status" value="1"/>
</dbReference>
<feature type="region of interest" description="Disordered" evidence="1">
    <location>
        <begin position="259"/>
        <end position="299"/>
    </location>
</feature>
<reference evidence="2 3" key="1">
    <citation type="journal article" date="2014" name="Agronomy (Basel)">
        <title>A Draft Genome Sequence for Ensete ventricosum, the Drought-Tolerant Tree Against Hunger.</title>
        <authorList>
            <person name="Harrison J."/>
            <person name="Moore K.A."/>
            <person name="Paszkiewicz K."/>
            <person name="Jones T."/>
            <person name="Grant M."/>
            <person name="Ambacheew D."/>
            <person name="Muzemil S."/>
            <person name="Studholme D.J."/>
        </authorList>
    </citation>
    <scope>NUCLEOTIDE SEQUENCE [LARGE SCALE GENOMIC DNA]</scope>
</reference>
<sequence length="299" mass="32857">MPWAPFIRKIERSMKVKAWVTSHRGSARYCYGLQLAVNASWLTPAQQEDVDNIDSHQVDPLWDLVGSTAAVAKSYTAYKSSSLRANVSGLHGEGRGRGGEGIARCLHRSSQLPELVTVRWETGATRSSRRFEVDWPRKINLRALAMSAKVWSSEAVAAAAGDPKPELVWATCACCGLREECTPAYVAKVRERYSGRWVCGLCGEAVKYEICRSERRISTEEALSRHTIFSESFRSAAPPIDTAEHLIAAMRQLLRRSLNSPRATRSAPGSSLQEAARDGGADARRSLARSGSCFSTLAQ</sequence>
<proteinExistence type="predicted"/>
<organism evidence="2 3">
    <name type="scientific">Ensete ventricosum</name>
    <name type="common">Abyssinian banana</name>
    <name type="synonym">Musa ensete</name>
    <dbReference type="NCBI Taxonomy" id="4639"/>
    <lineage>
        <taxon>Eukaryota</taxon>
        <taxon>Viridiplantae</taxon>
        <taxon>Streptophyta</taxon>
        <taxon>Embryophyta</taxon>
        <taxon>Tracheophyta</taxon>
        <taxon>Spermatophyta</taxon>
        <taxon>Magnoliopsida</taxon>
        <taxon>Liliopsida</taxon>
        <taxon>Zingiberales</taxon>
        <taxon>Musaceae</taxon>
        <taxon>Ensete</taxon>
    </lineage>
</organism>
<dbReference type="AlphaFoldDB" id="A0A426ZH36"/>
<feature type="compositionally biased region" description="Polar residues" evidence="1">
    <location>
        <begin position="259"/>
        <end position="273"/>
    </location>
</feature>
<feature type="compositionally biased region" description="Basic and acidic residues" evidence="1">
    <location>
        <begin position="275"/>
        <end position="285"/>
    </location>
</feature>
<evidence type="ECO:0000313" key="2">
    <source>
        <dbReference type="EMBL" id="RRT63302.1"/>
    </source>
</evidence>
<evidence type="ECO:0000256" key="1">
    <source>
        <dbReference type="SAM" id="MobiDB-lite"/>
    </source>
</evidence>
<evidence type="ECO:0008006" key="4">
    <source>
        <dbReference type="Google" id="ProtNLM"/>
    </source>
</evidence>
<dbReference type="Pfam" id="PF07911">
    <property type="entry name" value="DUF1677"/>
    <property type="match status" value="1"/>
</dbReference>
<dbReference type="EMBL" id="AMZH03006647">
    <property type="protein sequence ID" value="RRT63302.1"/>
    <property type="molecule type" value="Genomic_DNA"/>
</dbReference>